<evidence type="ECO:0000256" key="2">
    <source>
        <dbReference type="ARBA" id="ARBA00022485"/>
    </source>
</evidence>
<organism evidence="8 9">
    <name type="scientific">candidate division WOR-1 bacterium RIFOXYC12_FULL_54_18</name>
    <dbReference type="NCBI Taxonomy" id="1802584"/>
    <lineage>
        <taxon>Bacteria</taxon>
        <taxon>Bacillati</taxon>
        <taxon>Saganbacteria</taxon>
    </lineage>
</organism>
<evidence type="ECO:0000256" key="3">
    <source>
        <dbReference type="ARBA" id="ARBA00022691"/>
    </source>
</evidence>
<dbReference type="CDD" id="cd01335">
    <property type="entry name" value="Radical_SAM"/>
    <property type="match status" value="1"/>
</dbReference>
<keyword evidence="5" id="KW-0408">Iron</keyword>
<dbReference type="InterPro" id="IPR007197">
    <property type="entry name" value="rSAM"/>
</dbReference>
<dbReference type="SUPFAM" id="SSF102114">
    <property type="entry name" value="Radical SAM enzymes"/>
    <property type="match status" value="1"/>
</dbReference>
<dbReference type="PANTHER" id="PTHR43787">
    <property type="entry name" value="FEMO COFACTOR BIOSYNTHESIS PROTEIN NIFB-RELATED"/>
    <property type="match status" value="1"/>
</dbReference>
<dbReference type="InterPro" id="IPR006638">
    <property type="entry name" value="Elp3/MiaA/NifB-like_rSAM"/>
</dbReference>
<dbReference type="PROSITE" id="PS51918">
    <property type="entry name" value="RADICAL_SAM"/>
    <property type="match status" value="1"/>
</dbReference>
<keyword evidence="6" id="KW-0411">Iron-sulfur</keyword>
<feature type="domain" description="Radical SAM core" evidence="7">
    <location>
        <begin position="13"/>
        <end position="234"/>
    </location>
</feature>
<dbReference type="InterPro" id="IPR058240">
    <property type="entry name" value="rSAM_sf"/>
</dbReference>
<evidence type="ECO:0000256" key="4">
    <source>
        <dbReference type="ARBA" id="ARBA00022723"/>
    </source>
</evidence>
<dbReference type="PANTHER" id="PTHR43787:SF11">
    <property type="entry name" value="UPF0026 PROTEIN SLR1464"/>
    <property type="match status" value="1"/>
</dbReference>
<dbReference type="GO" id="GO:0051539">
    <property type="term" value="F:4 iron, 4 sulfur cluster binding"/>
    <property type="evidence" value="ECO:0007669"/>
    <property type="project" value="UniProtKB-KW"/>
</dbReference>
<dbReference type="GO" id="GO:0003824">
    <property type="term" value="F:catalytic activity"/>
    <property type="evidence" value="ECO:0007669"/>
    <property type="project" value="InterPro"/>
</dbReference>
<keyword evidence="4" id="KW-0479">Metal-binding</keyword>
<comment type="caution">
    <text evidence="8">The sequence shown here is derived from an EMBL/GenBank/DDBJ whole genome shotgun (WGS) entry which is preliminary data.</text>
</comment>
<name>A0A1F4T648_UNCSA</name>
<dbReference type="SMART" id="SM00729">
    <property type="entry name" value="Elp3"/>
    <property type="match status" value="1"/>
</dbReference>
<evidence type="ECO:0000313" key="8">
    <source>
        <dbReference type="EMBL" id="OGC28056.1"/>
    </source>
</evidence>
<dbReference type="Gene3D" id="3.20.20.70">
    <property type="entry name" value="Aldolase class I"/>
    <property type="match status" value="1"/>
</dbReference>
<dbReference type="SFLD" id="SFLDS00029">
    <property type="entry name" value="Radical_SAM"/>
    <property type="match status" value="1"/>
</dbReference>
<dbReference type="Proteomes" id="UP000178602">
    <property type="component" value="Unassembled WGS sequence"/>
</dbReference>
<sequence>MKYVYGPVPSWRLGRSLGVDLVSGEKTCSFDCLYCQLGKTIRHFIKRQVFVPITEIVKELEGLPRLNIDYVTLSGTGEPTLAVNLGDAIEKIKGHFNKPVAVLTNSTMMHDSLVRKELSAADLVVAKLDAPNEEIFKLVNRPSRGITSHMIVDGIVRFNREYPRKLALQMMFIPQNKKEAAQMARLAKEIGPVEVQLNTPLRPNPIKPLTADEMAEIKKIFLNTGLIKVYSVYDVERPETRPLDEKEVRRRRPKE</sequence>
<dbReference type="EMBL" id="MEUG01000001">
    <property type="protein sequence ID" value="OGC28056.1"/>
    <property type="molecule type" value="Genomic_DNA"/>
</dbReference>
<reference evidence="8 9" key="1">
    <citation type="journal article" date="2016" name="Nat. Commun.">
        <title>Thousands of microbial genomes shed light on interconnected biogeochemical processes in an aquifer system.</title>
        <authorList>
            <person name="Anantharaman K."/>
            <person name="Brown C.T."/>
            <person name="Hug L.A."/>
            <person name="Sharon I."/>
            <person name="Castelle C.J."/>
            <person name="Probst A.J."/>
            <person name="Thomas B.C."/>
            <person name="Singh A."/>
            <person name="Wilkins M.J."/>
            <person name="Karaoz U."/>
            <person name="Brodie E.L."/>
            <person name="Williams K.H."/>
            <person name="Hubbard S.S."/>
            <person name="Banfield J.F."/>
        </authorList>
    </citation>
    <scope>NUCLEOTIDE SEQUENCE [LARGE SCALE GENOMIC DNA]</scope>
</reference>
<evidence type="ECO:0000256" key="1">
    <source>
        <dbReference type="ARBA" id="ARBA00001966"/>
    </source>
</evidence>
<dbReference type="SFLD" id="SFLDG01083">
    <property type="entry name" value="Uncharacterised_Radical_SAM_Su"/>
    <property type="match status" value="1"/>
</dbReference>
<proteinExistence type="predicted"/>
<dbReference type="AlphaFoldDB" id="A0A1F4T648"/>
<keyword evidence="3" id="KW-0949">S-adenosyl-L-methionine</keyword>
<protein>
    <recommendedName>
        <fullName evidence="7">Radical SAM core domain-containing protein</fullName>
    </recommendedName>
</protein>
<evidence type="ECO:0000313" key="9">
    <source>
        <dbReference type="Proteomes" id="UP000178602"/>
    </source>
</evidence>
<evidence type="ECO:0000256" key="6">
    <source>
        <dbReference type="ARBA" id="ARBA00023014"/>
    </source>
</evidence>
<dbReference type="GO" id="GO:0046872">
    <property type="term" value="F:metal ion binding"/>
    <property type="evidence" value="ECO:0007669"/>
    <property type="project" value="UniProtKB-KW"/>
</dbReference>
<keyword evidence="2" id="KW-0004">4Fe-4S</keyword>
<gene>
    <name evidence="8" type="ORF">A3K49_03555</name>
</gene>
<evidence type="ECO:0000256" key="5">
    <source>
        <dbReference type="ARBA" id="ARBA00023004"/>
    </source>
</evidence>
<dbReference type="InterPro" id="IPR013785">
    <property type="entry name" value="Aldolase_TIM"/>
</dbReference>
<dbReference type="InterPro" id="IPR040084">
    <property type="entry name" value="GTPase_Obg"/>
</dbReference>
<dbReference type="Pfam" id="PF04055">
    <property type="entry name" value="Radical_SAM"/>
    <property type="match status" value="1"/>
</dbReference>
<evidence type="ECO:0000259" key="7">
    <source>
        <dbReference type="PROSITE" id="PS51918"/>
    </source>
</evidence>
<accession>A0A1F4T648</accession>
<comment type="cofactor">
    <cofactor evidence="1">
        <name>[4Fe-4S] cluster</name>
        <dbReference type="ChEBI" id="CHEBI:49883"/>
    </cofactor>
</comment>